<protein>
    <recommendedName>
        <fullName evidence="1">SusD-like N-terminal domain-containing protein</fullName>
    </recommendedName>
</protein>
<dbReference type="Gene3D" id="1.25.40.390">
    <property type="match status" value="1"/>
</dbReference>
<dbReference type="STRING" id="76123.AS203_11655"/>
<dbReference type="OrthoDB" id="1147023at2"/>
<dbReference type="RefSeq" id="WP_025064967.1">
    <property type="nucleotide sequence ID" value="NZ_CP013195.1"/>
</dbReference>
<dbReference type="AlphaFoldDB" id="A0A0S2KMZ7"/>
<dbReference type="SUPFAM" id="SSF48452">
    <property type="entry name" value="TPR-like"/>
    <property type="match status" value="1"/>
</dbReference>
<dbReference type="Proteomes" id="UP000056252">
    <property type="component" value="Chromosome"/>
</dbReference>
<dbReference type="EMBL" id="CP013195">
    <property type="protein sequence ID" value="ALO49655.1"/>
    <property type="molecule type" value="Genomic_DNA"/>
</dbReference>
<accession>A0A0S2KMZ7</accession>
<evidence type="ECO:0000313" key="3">
    <source>
        <dbReference type="Proteomes" id="UP000056252"/>
    </source>
</evidence>
<dbReference type="Pfam" id="PF14322">
    <property type="entry name" value="SusD-like_3"/>
    <property type="match status" value="1"/>
</dbReference>
<reference evidence="3" key="1">
    <citation type="submission" date="2015-11" db="EMBL/GenBank/DDBJ databases">
        <authorList>
            <person name="Holder M.E."/>
            <person name="Ajami N.J."/>
            <person name="Petrosino J.F."/>
        </authorList>
    </citation>
    <scope>NUCLEOTIDE SEQUENCE [LARGE SCALE GENOMIC DNA]</scope>
    <source>
        <strain evidence="3">F0113</strain>
    </source>
</reference>
<name>A0A0S2KMZ7_9BACT</name>
<gene>
    <name evidence="2" type="ORF">AS203_11655</name>
</gene>
<proteinExistence type="predicted"/>
<feature type="domain" description="SusD-like N-terminal" evidence="1">
    <location>
        <begin position="24"/>
        <end position="228"/>
    </location>
</feature>
<dbReference type="KEGG" id="peo:AS203_11655"/>
<dbReference type="InterPro" id="IPR033985">
    <property type="entry name" value="SusD-like_N"/>
</dbReference>
<dbReference type="InterPro" id="IPR011990">
    <property type="entry name" value="TPR-like_helical_dom_sf"/>
</dbReference>
<keyword evidence="3" id="KW-1185">Reference proteome</keyword>
<sequence length="531" mass="60479">MNKNRILTSIGILMAGVLLSGCNDFLDVNPDNRTTIDSPEKVSSILVSAYPGKSYVMVTEIMSDNADEYTNNYSDRFLDEVYRWEDVTETSPNDSPTRLWRECYSAIANANTALKGIEDLGGATTTELRECKGEALIARAYAHFLLVNLFCMNYNSQTSSKDMGVPYMYDTDSRIGQVHDRETVAAVYEKMGKDIEEGLPLVGDSHLKVLKFHFNRKAAYAFATRYYLFHEEWAKAIECANACLGNAPQTMLRDWKSYENMQRDREAYSLKYTNAQNNCNLLLLAAASDAGLAFNNYRYYKKYTHGPYLDNNETFKAPNIWGSASYYDHGPFIYTVGSNVSYDIPWRIPYLFQETDVVAHTGYRTSIFPVITADECLLNRAEAYIMLKQYDNAAADLTLWMQNILNTSRVLTPASIVSFYKPLAYSYDDKTKMASTIKKHLHPKFTIDAEGSTQECMLQCLLSFKRIETLHLGLRWFDIKRYGIEIIRRRINTSGVPEEKTDSITTDDPRRAIQIPTEVHDGGLPLNPRTK</sequence>
<organism evidence="2 3">
    <name type="scientific">Hoylesella enoeca</name>
    <dbReference type="NCBI Taxonomy" id="76123"/>
    <lineage>
        <taxon>Bacteria</taxon>
        <taxon>Pseudomonadati</taxon>
        <taxon>Bacteroidota</taxon>
        <taxon>Bacteroidia</taxon>
        <taxon>Bacteroidales</taxon>
        <taxon>Prevotellaceae</taxon>
        <taxon>Hoylesella</taxon>
    </lineage>
</organism>
<evidence type="ECO:0000313" key="2">
    <source>
        <dbReference type="EMBL" id="ALO49655.1"/>
    </source>
</evidence>
<evidence type="ECO:0000259" key="1">
    <source>
        <dbReference type="Pfam" id="PF14322"/>
    </source>
</evidence>
<dbReference type="eggNOG" id="COG0388">
    <property type="taxonomic scope" value="Bacteria"/>
</dbReference>
<dbReference type="PROSITE" id="PS51257">
    <property type="entry name" value="PROKAR_LIPOPROTEIN"/>
    <property type="match status" value="1"/>
</dbReference>